<evidence type="ECO:0000313" key="2">
    <source>
        <dbReference type="Ensembl" id="ENSENLP00000010197.1"/>
    </source>
</evidence>
<protein>
    <submittedName>
        <fullName evidence="2">Si:ch211-153b23.5</fullName>
    </submittedName>
</protein>
<organism evidence="2 3">
    <name type="scientific">Echeneis naucrates</name>
    <name type="common">Live sharksucker</name>
    <dbReference type="NCBI Taxonomy" id="173247"/>
    <lineage>
        <taxon>Eukaryota</taxon>
        <taxon>Metazoa</taxon>
        <taxon>Chordata</taxon>
        <taxon>Craniata</taxon>
        <taxon>Vertebrata</taxon>
        <taxon>Euteleostomi</taxon>
        <taxon>Actinopterygii</taxon>
        <taxon>Neopterygii</taxon>
        <taxon>Teleostei</taxon>
        <taxon>Neoteleostei</taxon>
        <taxon>Acanthomorphata</taxon>
        <taxon>Carangaria</taxon>
        <taxon>Carangiformes</taxon>
        <taxon>Echeneidae</taxon>
        <taxon>Echeneis</taxon>
    </lineage>
</organism>
<gene>
    <name evidence="2" type="primary">LOC115050225</name>
</gene>
<dbReference type="InterPro" id="IPR002818">
    <property type="entry name" value="DJ-1/PfpI"/>
</dbReference>
<dbReference type="Pfam" id="PF01965">
    <property type="entry name" value="DJ-1_PfpI"/>
    <property type="match status" value="1"/>
</dbReference>
<reference evidence="2" key="3">
    <citation type="submission" date="2025-09" db="UniProtKB">
        <authorList>
            <consortium name="Ensembl"/>
        </authorList>
    </citation>
    <scope>IDENTIFICATION</scope>
</reference>
<dbReference type="InterPro" id="IPR029062">
    <property type="entry name" value="Class_I_gatase-like"/>
</dbReference>
<proteinExistence type="predicted"/>
<evidence type="ECO:0000313" key="3">
    <source>
        <dbReference type="Proteomes" id="UP000472264"/>
    </source>
</evidence>
<accession>A0A665TS52</accession>
<dbReference type="AlphaFoldDB" id="A0A665TS52"/>
<sequence>RFSNVSVLNYKWGFFGKGQIVNKSLNSVDVGVCFDLSPVFASCTFNHISLTKPLSTLRNTACCFCVSTEEKRNILQESARIARGDVADMAKLDVSAFDAVIIPGGFGVAKNLSDWAVKNKDCTVLPQLEKIIKAFHKAGKPLGMCCISPILAVKLLPGCEVTVGQDEECEKFPYAKTAGVLKEMGCKHVNKDVGEAHVDVKNKLVTTCAFMCNASFHQIFDGIGVLVKETLILA</sequence>
<reference evidence="2" key="2">
    <citation type="submission" date="2025-08" db="UniProtKB">
        <authorList>
            <consortium name="Ensembl"/>
        </authorList>
    </citation>
    <scope>IDENTIFICATION</scope>
</reference>
<dbReference type="OMA" id="FLAVRCH"/>
<keyword evidence="3" id="KW-1185">Reference proteome</keyword>
<dbReference type="PANTHER" id="PTHR10224:SF11">
    <property type="entry name" value="ES1 PROTEIN HOMOLOG, MITOCHONDRIAL"/>
    <property type="match status" value="1"/>
</dbReference>
<dbReference type="Proteomes" id="UP000472264">
    <property type="component" value="Chromosome 10"/>
</dbReference>
<name>A0A665TS52_ECHNA</name>
<dbReference type="Gene3D" id="3.40.50.880">
    <property type="match status" value="1"/>
</dbReference>
<dbReference type="PANTHER" id="PTHR10224">
    <property type="entry name" value="ES1 PROTEIN HOMOLOG, MITOCHONDRIAL"/>
    <property type="match status" value="1"/>
</dbReference>
<dbReference type="Ensembl" id="ENSENLT00000010658.1">
    <property type="protein sequence ID" value="ENSENLP00000010197.1"/>
    <property type="gene ID" value="ENSENLG00000004923.1"/>
</dbReference>
<dbReference type="InParanoid" id="A0A665TS52"/>
<evidence type="ECO:0000259" key="1">
    <source>
        <dbReference type="Pfam" id="PF01965"/>
    </source>
</evidence>
<reference evidence="2" key="1">
    <citation type="submission" date="2021-04" db="EMBL/GenBank/DDBJ databases">
        <authorList>
            <consortium name="Wellcome Sanger Institute Data Sharing"/>
        </authorList>
    </citation>
    <scope>NUCLEOTIDE SEQUENCE [LARGE SCALE GENOMIC DNA]</scope>
</reference>
<feature type="domain" description="DJ-1/PfpI" evidence="1">
    <location>
        <begin position="89"/>
        <end position="165"/>
    </location>
</feature>
<dbReference type="SUPFAM" id="SSF52317">
    <property type="entry name" value="Class I glutamine amidotransferase-like"/>
    <property type="match status" value="1"/>
</dbReference>